<dbReference type="EMBL" id="LSRX01000773">
    <property type="protein sequence ID" value="OLP89199.1"/>
    <property type="molecule type" value="Genomic_DNA"/>
</dbReference>
<protein>
    <recommendedName>
        <fullName evidence="2">Reverse transcriptase Ty1/copia-type domain-containing protein</fullName>
    </recommendedName>
</protein>
<evidence type="ECO:0000313" key="4">
    <source>
        <dbReference type="Proteomes" id="UP000186817"/>
    </source>
</evidence>
<organism evidence="3 4">
    <name type="scientific">Symbiodinium microadriaticum</name>
    <name type="common">Dinoflagellate</name>
    <name type="synonym">Zooxanthella microadriatica</name>
    <dbReference type="NCBI Taxonomy" id="2951"/>
    <lineage>
        <taxon>Eukaryota</taxon>
        <taxon>Sar</taxon>
        <taxon>Alveolata</taxon>
        <taxon>Dinophyceae</taxon>
        <taxon>Suessiales</taxon>
        <taxon>Symbiodiniaceae</taxon>
        <taxon>Symbiodinium</taxon>
    </lineage>
</organism>
<feature type="compositionally biased region" description="Basic and acidic residues" evidence="1">
    <location>
        <begin position="1343"/>
        <end position="1356"/>
    </location>
</feature>
<gene>
    <name evidence="3" type="ORF">AK812_SmicGene29373</name>
</gene>
<keyword evidence="4" id="KW-1185">Reference proteome</keyword>
<dbReference type="OrthoDB" id="3344688at2759"/>
<dbReference type="InterPro" id="IPR013103">
    <property type="entry name" value="RVT_2"/>
</dbReference>
<feature type="region of interest" description="Disordered" evidence="1">
    <location>
        <begin position="566"/>
        <end position="638"/>
    </location>
</feature>
<feature type="region of interest" description="Disordered" evidence="1">
    <location>
        <begin position="1343"/>
        <end position="1375"/>
    </location>
</feature>
<evidence type="ECO:0000313" key="3">
    <source>
        <dbReference type="EMBL" id="OLP89199.1"/>
    </source>
</evidence>
<comment type="caution">
    <text evidence="3">The sequence shown here is derived from an EMBL/GenBank/DDBJ whole genome shotgun (WGS) entry which is preliminary data.</text>
</comment>
<evidence type="ECO:0000256" key="1">
    <source>
        <dbReference type="SAM" id="MobiDB-lite"/>
    </source>
</evidence>
<feature type="domain" description="Reverse transcriptase Ty1/copia-type" evidence="2">
    <location>
        <begin position="725"/>
        <end position="835"/>
    </location>
</feature>
<name>A0A1Q9D1Z0_SYMMI</name>
<feature type="compositionally biased region" description="Low complexity" evidence="1">
    <location>
        <begin position="591"/>
        <end position="616"/>
    </location>
</feature>
<feature type="compositionally biased region" description="Acidic residues" evidence="1">
    <location>
        <begin position="626"/>
        <end position="638"/>
    </location>
</feature>
<evidence type="ECO:0000259" key="2">
    <source>
        <dbReference type="Pfam" id="PF07727"/>
    </source>
</evidence>
<dbReference type="Pfam" id="PF07727">
    <property type="entry name" value="RVT_2"/>
    <property type="match status" value="1"/>
</dbReference>
<proteinExistence type="predicted"/>
<sequence>MRNWRTVPPRARGGVVEDEDGGLDFAFAAVAGGVRDRCLAVGVLESSLLCVGDLESNLLHDGDLESNCLGVSGTGTLGDCALEDCALEDCALEDCAVEDCALEDRALGDGVLGTGVLVGGVLDEDLLGEVAEMQKKEVLRALGMGMLQPDLLFFPCEVEDLFVPQAGTVSREYCLESSGNGAVTEGLRGDIKDENVEGGLQKEIYQILVYRRDSRGRTLTKAFRALGLPKGSRLEPSASLPDVGLFEQLETPFTCKFYVGGEGGRVLHDSPFLRIPGVSLESWNIDILHTFHFGPLSTYITVTLRRMLMDTDIWKPSIVGLDKEEQSKLSLLCLRAELQSHYKLRRQTDPDWANKGSEVWNLTLAMLSDKYLKAKAAETHGLLAFVVSMLDKYKLQLSTTGSEQDHLFFELSRHAGQGAMAFDDVMARHGRDISAQTAGEMLMHYDRFIVLCNRAGFTLLPKAHLMYHCIQRAVFQGNPRTYSTYADESYNGAIARVCRSVHRMIDKDDKVQFRCHRCYSSKSTDAVASTSNADCSSANTAASTVSTSAEFETAVSEARAVQPVGPPVVLLPGQSAGKKDPQGDFPIADEPASSSSGPAVPGLPVTEGEFPIQQTPLPEPTQEPPVPDDDGDSDDTDATVDYREDSLLALAAGDHDVLIRLPSNFKVDPSFVPLDGDGFASWLTKQDKVKAGTVTPAMQQKYAKEIRAAKLEEFKSYLDNDKFAWDQQTDSPTATRYGFRLVAQCAANHYWDLFHLDLKTAFLQGEHYNLSSRSVVVQLPPDIGLPPWMVGLCLRPVYGLNDAPRRWWNRLDKFLRSVGLEPTRADRCTYVAYDGIEGKKDKSYLSSGSFSLEKEPEPEPSGHLKDLALHAMSCYAYDEESRSTSDRAEVRSYMSCQDIAQCFNTETKKMVDYAWRPVTDGKLLGFLGSIACKKRGWFPYENGHALVSHRAKALRGPDPTYKVKDYPYRVSMILRKGTWWIVERAHDLRQENQPCYLEEEAEVLVSLFLPEKASYKVESLSELSPELVDQLLEHFVDPVHGSPSKGRKTVGVMSLHVDDLIISGTEKFLTWFLKKIREHFTVGHEDKNDLTFTGQRVCWVNDAQGNKKYISIDQKLCVSELEEIVIPKHLKDGDACDKALHTSYRSLLGSINWLQSRTQFQACYQFSRLASASAAPTVAHCKELNKLCRQIRGETVELRVWPVKGRFQTWIAPVACSFKRFLDWDFVGEKLTLARARELGYIFHAAEKANYESIKSDGLLIRATRKGWQRHRVAIHLTYAGGTESPGPGTVIRYGANVFCAKLDIDTFFNHGHDLFLTDNGVVLCYEDIAPMYLTFHYRPPHEQDPGGLKHEEKQRAAGVSSSFEEETPSAAAREAPPLGRKFSFLVY</sequence>
<accession>A0A1Q9D1Z0</accession>
<dbReference type="Proteomes" id="UP000186817">
    <property type="component" value="Unassembled WGS sequence"/>
</dbReference>
<reference evidence="3 4" key="1">
    <citation type="submission" date="2016-02" db="EMBL/GenBank/DDBJ databases">
        <title>Genome analysis of coral dinoflagellate symbionts highlights evolutionary adaptations to a symbiotic lifestyle.</title>
        <authorList>
            <person name="Aranda M."/>
            <person name="Li Y."/>
            <person name="Liew Y.J."/>
            <person name="Baumgarten S."/>
            <person name="Simakov O."/>
            <person name="Wilson M."/>
            <person name="Piel J."/>
            <person name="Ashoor H."/>
            <person name="Bougouffa S."/>
            <person name="Bajic V.B."/>
            <person name="Ryu T."/>
            <person name="Ravasi T."/>
            <person name="Bayer T."/>
            <person name="Micklem G."/>
            <person name="Kim H."/>
            <person name="Bhak J."/>
            <person name="Lajeunesse T.C."/>
            <person name="Voolstra C.R."/>
        </authorList>
    </citation>
    <scope>NUCLEOTIDE SEQUENCE [LARGE SCALE GENOMIC DNA]</scope>
    <source>
        <strain evidence="3 4">CCMP2467</strain>
    </source>
</reference>